<dbReference type="GO" id="GO:0017000">
    <property type="term" value="P:antibiotic biosynthetic process"/>
    <property type="evidence" value="ECO:0007669"/>
    <property type="project" value="UniProtKB-ARBA"/>
</dbReference>
<feature type="signal peptide" evidence="3">
    <location>
        <begin position="1"/>
        <end position="18"/>
    </location>
</feature>
<evidence type="ECO:0000256" key="3">
    <source>
        <dbReference type="RuleBase" id="RU361235"/>
    </source>
</evidence>
<dbReference type="Proteomes" id="UP001215712">
    <property type="component" value="Unassembled WGS sequence"/>
</dbReference>
<evidence type="ECO:0000313" key="5">
    <source>
        <dbReference type="EMBL" id="KAJ5733782.1"/>
    </source>
</evidence>
<dbReference type="InterPro" id="IPR050309">
    <property type="entry name" value="Type-B_Carboxylest/Lipase"/>
</dbReference>
<dbReference type="GO" id="GO:0016787">
    <property type="term" value="F:hydrolase activity"/>
    <property type="evidence" value="ECO:0007669"/>
    <property type="project" value="UniProtKB-KW"/>
</dbReference>
<evidence type="ECO:0000313" key="6">
    <source>
        <dbReference type="Proteomes" id="UP001215712"/>
    </source>
</evidence>
<dbReference type="EMBL" id="JAQJAN010000003">
    <property type="protein sequence ID" value="KAJ5733782.1"/>
    <property type="molecule type" value="Genomic_DNA"/>
</dbReference>
<dbReference type="PROSITE" id="PS00941">
    <property type="entry name" value="CARBOXYLESTERASE_B_2"/>
    <property type="match status" value="1"/>
</dbReference>
<dbReference type="EC" id="3.1.1.-" evidence="3"/>
<dbReference type="InterPro" id="IPR019819">
    <property type="entry name" value="Carboxylesterase_B_CS"/>
</dbReference>
<dbReference type="SUPFAM" id="SSF53474">
    <property type="entry name" value="alpha/beta-Hydrolases"/>
    <property type="match status" value="1"/>
</dbReference>
<name>A0AAD6MYV9_9EURO</name>
<dbReference type="Pfam" id="PF00135">
    <property type="entry name" value="COesterase"/>
    <property type="match status" value="1"/>
</dbReference>
<keyword evidence="6" id="KW-1185">Reference proteome</keyword>
<dbReference type="Gene3D" id="3.40.50.1820">
    <property type="entry name" value="alpha/beta hydrolase"/>
    <property type="match status" value="1"/>
</dbReference>
<protein>
    <recommendedName>
        <fullName evidence="3">Carboxylic ester hydrolase</fullName>
        <ecNumber evidence="3">3.1.1.-</ecNumber>
    </recommendedName>
</protein>
<evidence type="ECO:0000259" key="4">
    <source>
        <dbReference type="Pfam" id="PF00135"/>
    </source>
</evidence>
<evidence type="ECO:0000256" key="2">
    <source>
        <dbReference type="ARBA" id="ARBA00022801"/>
    </source>
</evidence>
<feature type="chain" id="PRO_5041775607" description="Carboxylic ester hydrolase" evidence="3">
    <location>
        <begin position="19"/>
        <end position="562"/>
    </location>
</feature>
<dbReference type="InterPro" id="IPR029058">
    <property type="entry name" value="AB_hydrolase_fold"/>
</dbReference>
<organism evidence="5 6">
    <name type="scientific">Penicillium malachiteum</name>
    <dbReference type="NCBI Taxonomy" id="1324776"/>
    <lineage>
        <taxon>Eukaryota</taxon>
        <taxon>Fungi</taxon>
        <taxon>Dikarya</taxon>
        <taxon>Ascomycota</taxon>
        <taxon>Pezizomycotina</taxon>
        <taxon>Eurotiomycetes</taxon>
        <taxon>Eurotiomycetidae</taxon>
        <taxon>Eurotiales</taxon>
        <taxon>Aspergillaceae</taxon>
        <taxon>Penicillium</taxon>
    </lineage>
</organism>
<keyword evidence="2 3" id="KW-0378">Hydrolase</keyword>
<evidence type="ECO:0000256" key="1">
    <source>
        <dbReference type="ARBA" id="ARBA00005964"/>
    </source>
</evidence>
<reference evidence="5" key="2">
    <citation type="submission" date="2023-01" db="EMBL/GenBank/DDBJ databases">
        <authorList>
            <person name="Petersen C."/>
        </authorList>
    </citation>
    <scope>NUCLEOTIDE SEQUENCE</scope>
    <source>
        <strain evidence="5">IBT 17514</strain>
    </source>
</reference>
<dbReference type="PANTHER" id="PTHR11559">
    <property type="entry name" value="CARBOXYLESTERASE"/>
    <property type="match status" value="1"/>
</dbReference>
<dbReference type="AlphaFoldDB" id="A0AAD6MYV9"/>
<sequence>MMKLLALVLLGTVSTCSASNLPIVDLGYELHQAISFDSTQGLYNFSNIRYAAPPVGDLRFRAPVAPARNRTKVQNGTVGRVCPQAVPIWVQDIEPEFLLSVLEGTQFNQSANISSYPYMPTKPDPRTTEDCLFLDVIVPENVFNRSRSGRISLRKSLAPVLVWIDGGGFVQGDKTQLDPSGLVNRSTVAGDGVVFVSINYRLGAFGWLGGHSLMANGTANAGLHDQRFALDWISKNIHLFGGDPNQVTIMGLSAGGGSVMHQITAYGGQNGSVPFQQAIVQSPGWVATPDDQQPEQALRQFLKLLNVSTIAEARNLPSKKLIAANAYQIATKSAWGEFVYTPVVDGTFVPKLPGQLLLEGGYDHNLTVMVGHTSNEGVEFTSPDSRNSITYLSTLLNKSYPFIKSNVTRYITDVLYPPVYDGSYGYNSPFTRVAVVNAESSIQCNLEYLNWAYGNQTFAYEFSVPPGIHGLDAIYVFYNKGQASVDGNLSGLEVQNETVALVVQDYITSFAQFGAPKSSLGPAFKRYGSQNILLNIGNQTIQPMRDTTNASRCHFWQTAPYY</sequence>
<comment type="caution">
    <text evidence="5">The sequence shown here is derived from an EMBL/GenBank/DDBJ whole genome shotgun (WGS) entry which is preliminary data.</text>
</comment>
<dbReference type="GO" id="GO:0072330">
    <property type="term" value="P:monocarboxylic acid biosynthetic process"/>
    <property type="evidence" value="ECO:0007669"/>
    <property type="project" value="UniProtKB-ARBA"/>
</dbReference>
<comment type="similarity">
    <text evidence="1 3">Belongs to the type-B carboxylesterase/lipase family.</text>
</comment>
<reference evidence="5" key="1">
    <citation type="journal article" date="2023" name="IMA Fungus">
        <title>Comparative genomic study of the Penicillium genus elucidates a diverse pangenome and 15 lateral gene transfer events.</title>
        <authorList>
            <person name="Petersen C."/>
            <person name="Sorensen T."/>
            <person name="Nielsen M.R."/>
            <person name="Sondergaard T.E."/>
            <person name="Sorensen J.L."/>
            <person name="Fitzpatrick D.A."/>
            <person name="Frisvad J.C."/>
            <person name="Nielsen K.L."/>
        </authorList>
    </citation>
    <scope>NUCLEOTIDE SEQUENCE</scope>
    <source>
        <strain evidence="5">IBT 17514</strain>
    </source>
</reference>
<feature type="domain" description="Carboxylesterase type B" evidence="4">
    <location>
        <begin position="38"/>
        <end position="556"/>
    </location>
</feature>
<keyword evidence="3" id="KW-0732">Signal</keyword>
<gene>
    <name evidence="5" type="ORF">N7493_002568</name>
</gene>
<dbReference type="InterPro" id="IPR002018">
    <property type="entry name" value="CarbesteraseB"/>
</dbReference>
<accession>A0AAD6MYV9</accession>
<dbReference type="PROSITE" id="PS00122">
    <property type="entry name" value="CARBOXYLESTERASE_B_1"/>
    <property type="match status" value="1"/>
</dbReference>
<proteinExistence type="inferred from homology"/>
<dbReference type="InterPro" id="IPR019826">
    <property type="entry name" value="Carboxylesterase_B_AS"/>
</dbReference>